<dbReference type="Pfam" id="PF04434">
    <property type="entry name" value="SWIM"/>
    <property type="match status" value="1"/>
</dbReference>
<dbReference type="GO" id="GO:0008270">
    <property type="term" value="F:zinc ion binding"/>
    <property type="evidence" value="ECO:0007669"/>
    <property type="project" value="UniProtKB-KW"/>
</dbReference>
<protein>
    <recommendedName>
        <fullName evidence="2">SWIM-type domain-containing protein</fullName>
    </recommendedName>
</protein>
<evidence type="ECO:0000313" key="4">
    <source>
        <dbReference type="Proteomes" id="UP000005408"/>
    </source>
</evidence>
<sequence>MYFVHRLAGDKQCSGDVKAIEKGRNLVENRRIQAVSFMFNGNEIFLSGIVGASMKNKVSYTFKLKLDKVTGDILNSHCECPAGRGPHSTCKHVAAVALMLSKFVQDITWTSHVLKTSRSFINHVTVTMPHQ</sequence>
<name>A0A8W8I5G8_MAGGI</name>
<dbReference type="PROSITE" id="PS50966">
    <property type="entry name" value="ZF_SWIM"/>
    <property type="match status" value="1"/>
</dbReference>
<dbReference type="Proteomes" id="UP000005408">
    <property type="component" value="Unassembled WGS sequence"/>
</dbReference>
<dbReference type="AlphaFoldDB" id="A0A8W8I5G8"/>
<dbReference type="EnsemblMetazoa" id="G12600.1">
    <property type="protein sequence ID" value="G12600.1:cds"/>
    <property type="gene ID" value="G12600"/>
</dbReference>
<reference evidence="3" key="1">
    <citation type="submission" date="2022-08" db="UniProtKB">
        <authorList>
            <consortium name="EnsemblMetazoa"/>
        </authorList>
    </citation>
    <scope>IDENTIFICATION</scope>
    <source>
        <strain evidence="3">05x7-T-G4-1.051#20</strain>
    </source>
</reference>
<evidence type="ECO:0000256" key="1">
    <source>
        <dbReference type="PROSITE-ProRule" id="PRU00325"/>
    </source>
</evidence>
<evidence type="ECO:0000313" key="3">
    <source>
        <dbReference type="EnsemblMetazoa" id="G12600.1:cds"/>
    </source>
</evidence>
<organism evidence="3 4">
    <name type="scientific">Magallana gigas</name>
    <name type="common">Pacific oyster</name>
    <name type="synonym">Crassostrea gigas</name>
    <dbReference type="NCBI Taxonomy" id="29159"/>
    <lineage>
        <taxon>Eukaryota</taxon>
        <taxon>Metazoa</taxon>
        <taxon>Spiralia</taxon>
        <taxon>Lophotrochozoa</taxon>
        <taxon>Mollusca</taxon>
        <taxon>Bivalvia</taxon>
        <taxon>Autobranchia</taxon>
        <taxon>Pteriomorphia</taxon>
        <taxon>Ostreida</taxon>
        <taxon>Ostreoidea</taxon>
        <taxon>Ostreidae</taxon>
        <taxon>Magallana</taxon>
    </lineage>
</organism>
<proteinExistence type="predicted"/>
<keyword evidence="1" id="KW-0863">Zinc-finger</keyword>
<keyword evidence="1" id="KW-0479">Metal-binding</keyword>
<accession>A0A8W8I5G8</accession>
<keyword evidence="4" id="KW-1185">Reference proteome</keyword>
<keyword evidence="1" id="KW-0862">Zinc</keyword>
<evidence type="ECO:0000259" key="2">
    <source>
        <dbReference type="PROSITE" id="PS50966"/>
    </source>
</evidence>
<dbReference type="InterPro" id="IPR007527">
    <property type="entry name" value="Znf_SWIM"/>
</dbReference>
<feature type="domain" description="SWIM-type" evidence="2">
    <location>
        <begin position="60"/>
        <end position="101"/>
    </location>
</feature>